<keyword evidence="5 8" id="KW-0472">Membrane</keyword>
<feature type="signal peptide" evidence="9">
    <location>
        <begin position="1"/>
        <end position="26"/>
    </location>
</feature>
<feature type="transmembrane region" description="Helical" evidence="8">
    <location>
        <begin position="315"/>
        <end position="338"/>
    </location>
</feature>
<dbReference type="PANTHER" id="PTHR42643:SF24">
    <property type="entry name" value="IONOTROPIC RECEPTOR 60A"/>
    <property type="match status" value="1"/>
</dbReference>
<evidence type="ECO:0000256" key="7">
    <source>
        <dbReference type="ARBA" id="ARBA00023180"/>
    </source>
</evidence>
<keyword evidence="2" id="KW-1003">Cell membrane</keyword>
<evidence type="ECO:0000256" key="8">
    <source>
        <dbReference type="SAM" id="Phobius"/>
    </source>
</evidence>
<comment type="subcellular location">
    <subcellularLocation>
        <location evidence="1">Cell membrane</location>
        <topology evidence="1">Multi-pass membrane protein</topology>
    </subcellularLocation>
</comment>
<feature type="transmembrane region" description="Helical" evidence="8">
    <location>
        <begin position="594"/>
        <end position="614"/>
    </location>
</feature>
<dbReference type="PANTHER" id="PTHR42643">
    <property type="entry name" value="IONOTROPIC RECEPTOR 20A-RELATED"/>
    <property type="match status" value="1"/>
</dbReference>
<evidence type="ECO:0000256" key="5">
    <source>
        <dbReference type="ARBA" id="ARBA00023136"/>
    </source>
</evidence>
<evidence type="ECO:0000256" key="2">
    <source>
        <dbReference type="ARBA" id="ARBA00022475"/>
    </source>
</evidence>
<evidence type="ECO:0000313" key="10">
    <source>
        <dbReference type="EMBL" id="CAG7683136.1"/>
    </source>
</evidence>
<sequence length="655" mass="76063">MCRQRRIPCLIVFVILLSYLTSTVLTSNESEGHMCSLNLFLENTIIKAVSFSETAENLIVRYKNIPKVILSLGKSLELDEQNRRANFRLYETRTFRFVEHCQHSIFLGNSKQSEDFFKNCDHYQMHSLQQFPLNVLPYRTNHVFIVQNITTRGTLLEQECVRQLQFRNVFQDSQLREVYQNLISFESQNFPGVFLEELKFHHFNCESYPTKLHIVRDGSRRPIGGTTYNFLKVLGQHYNFTFQLKHEGYRNLKQNPNGTWNGFIGDLIANKVDLAFALGNSFQRNPYADFTSHNLFYNLVFFTPLPRVRIKWQAIFYPFHLDVWFCIGLSYLFVIPSLVVTIQKSRRHSLWTSIYLSVAFPFFVFLEYSVKMPKNTRFLTGMFLFYAIIISTCFNSNLISFLTFPESDPVPTTQEELSIMSDYKVDIMHYPGAACDILFSTTRNPMYLRIKSRLTRVPLVKASDSLVRTALNGKSVTIDYDVLGVINSANTLTITNGFEPVKISRTSILSVPVSALLRKYSRYTEAFSLNVRKLESTGHFLKWLKDIVSHGKINSVARYKQLGLQGENELVKKLEELKELTTARANMKPFSLHNFVFCILCLLVGFFVSFLSFLCEICLSLKVYAESNVDKYFQLRKFPSPFTMGRVQHLFKDMH</sequence>
<keyword evidence="7" id="KW-0325">Glycoprotein</keyword>
<gene>
    <name evidence="10" type="ORF">AFUS01_LOCUS2939</name>
</gene>
<evidence type="ECO:0000256" key="9">
    <source>
        <dbReference type="SAM" id="SignalP"/>
    </source>
</evidence>
<dbReference type="EMBL" id="CAJVCH010017251">
    <property type="protein sequence ID" value="CAG7683136.1"/>
    <property type="molecule type" value="Genomic_DNA"/>
</dbReference>
<evidence type="ECO:0000313" key="11">
    <source>
        <dbReference type="Proteomes" id="UP000708208"/>
    </source>
</evidence>
<comment type="caution">
    <text evidence="10">The sequence shown here is derived from an EMBL/GenBank/DDBJ whole genome shotgun (WGS) entry which is preliminary data.</text>
</comment>
<feature type="transmembrane region" description="Helical" evidence="8">
    <location>
        <begin position="350"/>
        <end position="370"/>
    </location>
</feature>
<dbReference type="AlphaFoldDB" id="A0A8J2J4Q3"/>
<proteinExistence type="predicted"/>
<evidence type="ECO:0000256" key="3">
    <source>
        <dbReference type="ARBA" id="ARBA00022692"/>
    </source>
</evidence>
<protein>
    <submittedName>
        <fullName evidence="10">Uncharacterized protein</fullName>
    </submittedName>
</protein>
<feature type="transmembrane region" description="Helical" evidence="8">
    <location>
        <begin position="382"/>
        <end position="404"/>
    </location>
</feature>
<keyword evidence="6" id="KW-0675">Receptor</keyword>
<organism evidence="10 11">
    <name type="scientific">Allacma fusca</name>
    <dbReference type="NCBI Taxonomy" id="39272"/>
    <lineage>
        <taxon>Eukaryota</taxon>
        <taxon>Metazoa</taxon>
        <taxon>Ecdysozoa</taxon>
        <taxon>Arthropoda</taxon>
        <taxon>Hexapoda</taxon>
        <taxon>Collembola</taxon>
        <taxon>Symphypleona</taxon>
        <taxon>Sminthuridae</taxon>
        <taxon>Allacma</taxon>
    </lineage>
</organism>
<reference evidence="10" key="1">
    <citation type="submission" date="2021-06" db="EMBL/GenBank/DDBJ databases">
        <authorList>
            <person name="Hodson N. C."/>
            <person name="Mongue J. A."/>
            <person name="Jaron S. K."/>
        </authorList>
    </citation>
    <scope>NUCLEOTIDE SEQUENCE</scope>
</reference>
<name>A0A8J2J4Q3_9HEXA</name>
<evidence type="ECO:0000256" key="1">
    <source>
        <dbReference type="ARBA" id="ARBA00004651"/>
    </source>
</evidence>
<keyword evidence="9" id="KW-0732">Signal</keyword>
<keyword evidence="4 8" id="KW-1133">Transmembrane helix</keyword>
<accession>A0A8J2J4Q3</accession>
<feature type="chain" id="PRO_5035294188" evidence="9">
    <location>
        <begin position="27"/>
        <end position="655"/>
    </location>
</feature>
<keyword evidence="11" id="KW-1185">Reference proteome</keyword>
<dbReference type="GO" id="GO:0005886">
    <property type="term" value="C:plasma membrane"/>
    <property type="evidence" value="ECO:0007669"/>
    <property type="project" value="UniProtKB-SubCell"/>
</dbReference>
<keyword evidence="3 8" id="KW-0812">Transmembrane</keyword>
<dbReference type="InterPro" id="IPR052192">
    <property type="entry name" value="Insect_Ionotropic_Sensory_Rcpt"/>
</dbReference>
<dbReference type="OrthoDB" id="8195814at2759"/>
<dbReference type="Proteomes" id="UP000708208">
    <property type="component" value="Unassembled WGS sequence"/>
</dbReference>
<evidence type="ECO:0000256" key="6">
    <source>
        <dbReference type="ARBA" id="ARBA00023170"/>
    </source>
</evidence>
<evidence type="ECO:0000256" key="4">
    <source>
        <dbReference type="ARBA" id="ARBA00022989"/>
    </source>
</evidence>